<keyword evidence="3" id="KW-1133">Transmembrane helix</keyword>
<reference evidence="8" key="1">
    <citation type="submission" date="2024-04" db="EMBL/GenBank/DDBJ databases">
        <title>Phylogenomic analyses of a clade within the roseobacter group suggest taxonomic reassignments of species of the genera Aestuariivita, Citreicella, Loktanella, Nautella, Pelagibaca, Ruegeria, Thalassobius, Thiobacimonas and Tropicibacter, and the proposal o.</title>
        <authorList>
            <person name="Jeon C.O."/>
        </authorList>
    </citation>
    <scope>NUCLEOTIDE SEQUENCE [LARGE SCALE GENOMIC DNA]</scope>
    <source>
        <strain evidence="8">SS1-5</strain>
    </source>
</reference>
<feature type="signal peptide" evidence="5">
    <location>
        <begin position="1"/>
        <end position="24"/>
    </location>
</feature>
<organism evidence="7 8">
    <name type="scientific">Yoonia rhodophyticola</name>
    <dbReference type="NCBI Taxonomy" id="3137370"/>
    <lineage>
        <taxon>Bacteria</taxon>
        <taxon>Pseudomonadati</taxon>
        <taxon>Pseudomonadota</taxon>
        <taxon>Alphaproteobacteria</taxon>
        <taxon>Rhodobacterales</taxon>
        <taxon>Paracoccaceae</taxon>
        <taxon>Yoonia</taxon>
    </lineage>
</organism>
<evidence type="ECO:0000256" key="1">
    <source>
        <dbReference type="ARBA" id="ARBA00004141"/>
    </source>
</evidence>
<feature type="chain" id="PRO_5042964191" evidence="5">
    <location>
        <begin position="25"/>
        <end position="301"/>
    </location>
</feature>
<reference evidence="7 8" key="2">
    <citation type="submission" date="2024-08" db="EMBL/GenBank/DDBJ databases">
        <title>Phylogenomic analyses of a clade within the roseobacter group suggest taxonomic reassignments of species of the genera Aestuariivita, Citreicella, Loktanella, Nautella, Pelagibaca, Ruegeria, Thalassobius, Thiobacimonas and Tropicibacter, and the proposal o.</title>
        <authorList>
            <person name="Jeon C.O."/>
        </authorList>
    </citation>
    <scope>NUCLEOTIDE SEQUENCE [LARGE SCALE GENOMIC DNA]</scope>
    <source>
        <strain evidence="7 8">SS1-5</strain>
    </source>
</reference>
<dbReference type="AlphaFoldDB" id="A0AAN0NI68"/>
<dbReference type="GO" id="GO:0016020">
    <property type="term" value="C:membrane"/>
    <property type="evidence" value="ECO:0007669"/>
    <property type="project" value="UniProtKB-SubCell"/>
</dbReference>
<dbReference type="EMBL" id="CP151767">
    <property type="protein sequence ID" value="WZU66947.1"/>
    <property type="molecule type" value="Genomic_DNA"/>
</dbReference>
<keyword evidence="8" id="KW-1185">Reference proteome</keyword>
<dbReference type="Pfam" id="PF13675">
    <property type="entry name" value="PilJ"/>
    <property type="match status" value="1"/>
</dbReference>
<name>A0AAN0NI68_9RHOB</name>
<proteinExistence type="predicted"/>
<evidence type="ECO:0000256" key="2">
    <source>
        <dbReference type="ARBA" id="ARBA00022692"/>
    </source>
</evidence>
<dbReference type="Proteomes" id="UP001470809">
    <property type="component" value="Chromosome"/>
</dbReference>
<sequence length="301" mass="34018">MKMMFTLGVSAMLSCVSLPLALQAQSGPTELSVEEATKRIDLAARQRMLIERMAKSVCFAETDVHVWDNELYMQGARVSFEIAHRGILEGDEKLGITGETDRNFRETWNDLDLTWRTLDRIYDKFVEGEDVTEQDMRNIMSLTETAHDHSDELVIQMRTNYAQFIGDNGFGNSILLDLYSKQKELLQELSKNVCLTAAGMDTDASLSNLNTNLSQFQASLDGFRSGMPNLGIPAPPTERITIQLDRTNDRWEEIRAYAETIAAGEQLEAQELSDLEFGIDQVLREVDRVVFLLVDHIRTNG</sequence>
<comment type="subcellular location">
    <subcellularLocation>
        <location evidence="1">Membrane</location>
        <topology evidence="1">Multi-pass membrane protein</topology>
    </subcellularLocation>
</comment>
<evidence type="ECO:0000256" key="4">
    <source>
        <dbReference type="ARBA" id="ARBA00023136"/>
    </source>
</evidence>
<evidence type="ECO:0000313" key="8">
    <source>
        <dbReference type="Proteomes" id="UP001470809"/>
    </source>
</evidence>
<protein>
    <submittedName>
        <fullName evidence="7">Type IV pili methyl-accepting chemotaxis transducer N-terminal domain-containing protein</fullName>
    </submittedName>
</protein>
<keyword evidence="4" id="KW-0472">Membrane</keyword>
<dbReference type="InterPro" id="IPR029095">
    <property type="entry name" value="NarX-like_N"/>
</dbReference>
<evidence type="ECO:0000259" key="6">
    <source>
        <dbReference type="Pfam" id="PF13675"/>
    </source>
</evidence>
<accession>A0AAN0NI68</accession>
<evidence type="ECO:0000256" key="3">
    <source>
        <dbReference type="ARBA" id="ARBA00022989"/>
    </source>
</evidence>
<dbReference type="KEGG" id="yrh:AABB31_18475"/>
<keyword evidence="2" id="KW-0812">Transmembrane</keyword>
<evidence type="ECO:0000313" key="7">
    <source>
        <dbReference type="EMBL" id="WZU66947.1"/>
    </source>
</evidence>
<keyword evidence="5" id="KW-0732">Signal</keyword>
<dbReference type="RefSeq" id="WP_342076266.1">
    <property type="nucleotide sequence ID" value="NZ_CP151767.2"/>
</dbReference>
<dbReference type="PROSITE" id="PS51257">
    <property type="entry name" value="PROKAR_LIPOPROTEIN"/>
    <property type="match status" value="1"/>
</dbReference>
<evidence type="ECO:0000256" key="5">
    <source>
        <dbReference type="SAM" id="SignalP"/>
    </source>
</evidence>
<gene>
    <name evidence="7" type="ORF">AABB31_18475</name>
</gene>
<feature type="domain" description="NarX-like N-terminal" evidence="6">
    <location>
        <begin position="187"/>
        <end position="269"/>
    </location>
</feature>